<evidence type="ECO:0000256" key="3">
    <source>
        <dbReference type="ARBA" id="ARBA00022448"/>
    </source>
</evidence>
<dbReference type="InterPro" id="IPR013657">
    <property type="entry name" value="SCL35B1-4/HUT1"/>
</dbReference>
<protein>
    <recommendedName>
        <fullName evidence="7">Adenosine 3'-phospho 5'-phosphosulfate transporter 2</fullName>
    </recommendedName>
    <alternativeName>
        <fullName evidence="8">PAPS transporter 2</fullName>
    </alternativeName>
    <alternativeName>
        <fullName evidence="9">Solute carrier family 35 member B3 homolog</fullName>
    </alternativeName>
</protein>
<dbReference type="AlphaFoldDB" id="A0A8J2LBM4"/>
<feature type="transmembrane region" description="Helical" evidence="10">
    <location>
        <begin position="41"/>
        <end position="59"/>
    </location>
</feature>
<evidence type="ECO:0000256" key="8">
    <source>
        <dbReference type="ARBA" id="ARBA00041866"/>
    </source>
</evidence>
<evidence type="ECO:0000313" key="12">
    <source>
        <dbReference type="Proteomes" id="UP000708208"/>
    </source>
</evidence>
<proteinExistence type="inferred from homology"/>
<dbReference type="GO" id="GO:0046964">
    <property type="term" value="F:3'-phosphoadenosine 5'-phosphosulfate transmembrane transporter activity"/>
    <property type="evidence" value="ECO:0007669"/>
    <property type="project" value="TreeGrafter"/>
</dbReference>
<reference evidence="11" key="1">
    <citation type="submission" date="2021-06" db="EMBL/GenBank/DDBJ databases">
        <authorList>
            <person name="Hodson N. C."/>
            <person name="Mongue J. A."/>
            <person name="Jaron S. K."/>
        </authorList>
    </citation>
    <scope>NUCLEOTIDE SEQUENCE</scope>
</reference>
<evidence type="ECO:0000256" key="10">
    <source>
        <dbReference type="SAM" id="Phobius"/>
    </source>
</evidence>
<accession>A0A8J2LBM4</accession>
<name>A0A8J2LBM4_9HEXA</name>
<feature type="non-terminal residue" evidence="11">
    <location>
        <position position="1"/>
    </location>
</feature>
<gene>
    <name evidence="11" type="ORF">AFUS01_LOCUS38369</name>
</gene>
<sequence length="360" mass="40856">LLELLFLKGAESANRSEVNMKNAPVQFLCFDIGGLSSTVQFVLCSIGVFVFYLLYGYFQELIFTLEEFKPYGWYLTFIQFCFYAIFGFCETTLRRDTTRKIPLRTYWILSLLTVGTMGFSNASLGHLNYPTQVIFKCCKLIPVLVGSVLIQGKKYRLLDYLAALIMCLGLIWFTLADTQVSPVFDTIGLAMISSALLCDAIIGNVQEQAMRMHKASNAEIVLYSYAIGIGYIFFYLIISGELLPAYNVSSKHVMETYGYGFIFSLTGYVGIQIVLQLVRTSGAFAAVTVTTCRKAVTIILSFLIFSKPFTFQYVYSGLLVVFGIYINLFSKKNPEFSFRKFSKQLYSKYRVQQRKFIVEV</sequence>
<evidence type="ECO:0000256" key="6">
    <source>
        <dbReference type="ARBA" id="ARBA00023136"/>
    </source>
</evidence>
<evidence type="ECO:0000256" key="7">
    <source>
        <dbReference type="ARBA" id="ARBA00039669"/>
    </source>
</evidence>
<feature type="transmembrane region" description="Helical" evidence="10">
    <location>
        <begin position="257"/>
        <end position="275"/>
    </location>
</feature>
<keyword evidence="5 10" id="KW-1133">Transmembrane helix</keyword>
<comment type="caution">
    <text evidence="11">The sequence shown here is derived from an EMBL/GenBank/DDBJ whole genome shotgun (WGS) entry which is preliminary data.</text>
</comment>
<keyword evidence="12" id="KW-1185">Reference proteome</keyword>
<dbReference type="Proteomes" id="UP000708208">
    <property type="component" value="Unassembled WGS sequence"/>
</dbReference>
<feature type="transmembrane region" description="Helical" evidence="10">
    <location>
        <begin position="187"/>
        <end position="205"/>
    </location>
</feature>
<feature type="transmembrane region" description="Helical" evidence="10">
    <location>
        <begin position="282"/>
        <end position="305"/>
    </location>
</feature>
<feature type="transmembrane region" description="Helical" evidence="10">
    <location>
        <begin position="71"/>
        <end position="93"/>
    </location>
</feature>
<organism evidence="11 12">
    <name type="scientific">Allacma fusca</name>
    <dbReference type="NCBI Taxonomy" id="39272"/>
    <lineage>
        <taxon>Eukaryota</taxon>
        <taxon>Metazoa</taxon>
        <taxon>Ecdysozoa</taxon>
        <taxon>Arthropoda</taxon>
        <taxon>Hexapoda</taxon>
        <taxon>Collembola</taxon>
        <taxon>Symphypleona</taxon>
        <taxon>Sminthuridae</taxon>
        <taxon>Allacma</taxon>
    </lineage>
</organism>
<evidence type="ECO:0000256" key="4">
    <source>
        <dbReference type="ARBA" id="ARBA00022692"/>
    </source>
</evidence>
<feature type="transmembrane region" description="Helical" evidence="10">
    <location>
        <begin position="105"/>
        <end position="127"/>
    </location>
</feature>
<dbReference type="GO" id="GO:0000139">
    <property type="term" value="C:Golgi membrane"/>
    <property type="evidence" value="ECO:0007669"/>
    <property type="project" value="UniProtKB-SubCell"/>
</dbReference>
<feature type="transmembrane region" description="Helical" evidence="10">
    <location>
        <begin position="311"/>
        <end position="330"/>
    </location>
</feature>
<evidence type="ECO:0000256" key="9">
    <source>
        <dbReference type="ARBA" id="ARBA00042729"/>
    </source>
</evidence>
<feature type="transmembrane region" description="Helical" evidence="10">
    <location>
        <begin position="217"/>
        <end position="237"/>
    </location>
</feature>
<evidence type="ECO:0000256" key="1">
    <source>
        <dbReference type="ARBA" id="ARBA00004653"/>
    </source>
</evidence>
<comment type="similarity">
    <text evidence="2">Belongs to the nucleotide-sugar transporter family. SLC35B subfamily.</text>
</comment>
<dbReference type="OrthoDB" id="438495at2759"/>
<keyword evidence="6 10" id="KW-0472">Membrane</keyword>
<dbReference type="PANTHER" id="PTHR10778">
    <property type="entry name" value="SOLUTE CARRIER FAMILY 35 MEMBER B"/>
    <property type="match status" value="1"/>
</dbReference>
<dbReference type="GO" id="GO:0005789">
    <property type="term" value="C:endoplasmic reticulum membrane"/>
    <property type="evidence" value="ECO:0007669"/>
    <property type="project" value="TreeGrafter"/>
</dbReference>
<evidence type="ECO:0000256" key="2">
    <source>
        <dbReference type="ARBA" id="ARBA00010694"/>
    </source>
</evidence>
<evidence type="ECO:0000256" key="5">
    <source>
        <dbReference type="ARBA" id="ARBA00022989"/>
    </source>
</evidence>
<dbReference type="PANTHER" id="PTHR10778:SF8">
    <property type="entry name" value="ADENOSINE 3'-PHOSPHO 5'-PHOSPHOSULFATE TRANSPORTER 2"/>
    <property type="match status" value="1"/>
</dbReference>
<keyword evidence="4 10" id="KW-0812">Transmembrane</keyword>
<evidence type="ECO:0000313" key="11">
    <source>
        <dbReference type="EMBL" id="CAG7828442.1"/>
    </source>
</evidence>
<feature type="transmembrane region" description="Helical" evidence="10">
    <location>
        <begin position="157"/>
        <end position="175"/>
    </location>
</feature>
<dbReference type="EMBL" id="CAJVCH010547540">
    <property type="protein sequence ID" value="CAG7828442.1"/>
    <property type="molecule type" value="Genomic_DNA"/>
</dbReference>
<comment type="subcellular location">
    <subcellularLocation>
        <location evidence="1">Golgi apparatus membrane</location>
        <topology evidence="1">Multi-pass membrane protein</topology>
    </subcellularLocation>
</comment>
<keyword evidence="3" id="KW-0813">Transport</keyword>
<dbReference type="Pfam" id="PF08449">
    <property type="entry name" value="UAA"/>
    <property type="match status" value="1"/>
</dbReference>